<name>A0A2Y9RDM3_TRIMA</name>
<organism evidence="3 4">
    <name type="scientific">Trichechus manatus latirostris</name>
    <name type="common">Florida manatee</name>
    <dbReference type="NCBI Taxonomy" id="127582"/>
    <lineage>
        <taxon>Eukaryota</taxon>
        <taxon>Metazoa</taxon>
        <taxon>Chordata</taxon>
        <taxon>Craniata</taxon>
        <taxon>Vertebrata</taxon>
        <taxon>Euteleostomi</taxon>
        <taxon>Mammalia</taxon>
        <taxon>Eutheria</taxon>
        <taxon>Afrotheria</taxon>
        <taxon>Sirenia</taxon>
        <taxon>Trichechidae</taxon>
        <taxon>Trichechus</taxon>
    </lineage>
</organism>
<gene>
    <name evidence="4" type="primary">LOC105756638</name>
</gene>
<dbReference type="STRING" id="127582.A0A2Y9RDM3"/>
<dbReference type="GO" id="GO:0036094">
    <property type="term" value="F:small molecule binding"/>
    <property type="evidence" value="ECO:0007669"/>
    <property type="project" value="InterPro"/>
</dbReference>
<dbReference type="Gene3D" id="2.40.128.20">
    <property type="match status" value="1"/>
</dbReference>
<dbReference type="InterPro" id="IPR002345">
    <property type="entry name" value="Lipocalin"/>
</dbReference>
<dbReference type="Pfam" id="PF00061">
    <property type="entry name" value="Lipocalin"/>
    <property type="match status" value="1"/>
</dbReference>
<evidence type="ECO:0000313" key="4">
    <source>
        <dbReference type="RefSeq" id="XP_023593410.1"/>
    </source>
</evidence>
<dbReference type="OrthoDB" id="9621919at2759"/>
<dbReference type="GeneID" id="105756638"/>
<dbReference type="AlphaFoldDB" id="A0A2Y9RDM3"/>
<evidence type="ECO:0000256" key="1">
    <source>
        <dbReference type="ARBA" id="ARBA00006889"/>
    </source>
</evidence>
<reference evidence="4" key="1">
    <citation type="submission" date="2025-08" db="UniProtKB">
        <authorList>
            <consortium name="RefSeq"/>
        </authorList>
    </citation>
    <scope>IDENTIFICATION</scope>
</reference>
<dbReference type="SUPFAM" id="SSF50814">
    <property type="entry name" value="Lipocalins"/>
    <property type="match status" value="1"/>
</dbReference>
<dbReference type="InParanoid" id="A0A2Y9RDM3"/>
<evidence type="ECO:0000313" key="3">
    <source>
        <dbReference type="Proteomes" id="UP000248480"/>
    </source>
</evidence>
<feature type="domain" description="Lipocalin/cytosolic fatty-acid binding" evidence="2">
    <location>
        <begin position="109"/>
        <end position="180"/>
    </location>
</feature>
<proteinExistence type="inferred from homology"/>
<dbReference type="PANTHER" id="PTHR11430">
    <property type="entry name" value="LIPOCALIN"/>
    <property type="match status" value="1"/>
</dbReference>
<sequence length="210" mass="24120">MLSLIATLQAQDPLSFAWEEQNVRKKDQCHEKRTVMERVGEPGKYSTACNDLTSDTRPWALARPGDLGAGYFVQLGQPGIWNLLGCFLSAQMFSLGMRTLKTCFLFVYRRGRKHIYFQELPVKDHYISFCEVWRYGENFCMGKLLGRSPDVNTEALEEFRKFAQRKGFQQENIFFPAQTDLPLALALALALKLQEENGAPTRLHFLVPFQ</sequence>
<protein>
    <submittedName>
        <fullName evidence="4">Uncharacterized protein LOC105756638</fullName>
    </submittedName>
</protein>
<dbReference type="PANTHER" id="PTHR11430:SF129">
    <property type="entry name" value="ODORANT-BINDING PROTEIN 2A-RELATED"/>
    <property type="match status" value="1"/>
</dbReference>
<dbReference type="KEGG" id="tmu:105756638"/>
<dbReference type="Proteomes" id="UP000248480">
    <property type="component" value="Unplaced"/>
</dbReference>
<keyword evidence="3" id="KW-1185">Reference proteome</keyword>
<dbReference type="InterPro" id="IPR012674">
    <property type="entry name" value="Calycin"/>
</dbReference>
<dbReference type="GO" id="GO:0005615">
    <property type="term" value="C:extracellular space"/>
    <property type="evidence" value="ECO:0007669"/>
    <property type="project" value="TreeGrafter"/>
</dbReference>
<accession>A0A2Y9RDM3</accession>
<evidence type="ECO:0000259" key="2">
    <source>
        <dbReference type="Pfam" id="PF00061"/>
    </source>
</evidence>
<dbReference type="InterPro" id="IPR000566">
    <property type="entry name" value="Lipocln_cytosolic_FA-bd_dom"/>
</dbReference>
<dbReference type="RefSeq" id="XP_023593410.1">
    <property type="nucleotide sequence ID" value="XM_023737642.1"/>
</dbReference>
<comment type="similarity">
    <text evidence="1">Belongs to the calycin superfamily. Lipocalin family.</text>
</comment>